<organism evidence="2 3">
    <name type="scientific">Mariprofundus ferrooxydans PV-1</name>
    <dbReference type="NCBI Taxonomy" id="314345"/>
    <lineage>
        <taxon>Bacteria</taxon>
        <taxon>Pseudomonadati</taxon>
        <taxon>Pseudomonadota</taxon>
        <taxon>Candidatius Mariprofundia</taxon>
        <taxon>Mariprofundales</taxon>
        <taxon>Mariprofundaceae</taxon>
        <taxon>Mariprofundus</taxon>
    </lineage>
</organism>
<evidence type="ECO:0000259" key="1">
    <source>
        <dbReference type="Pfam" id="PF26300"/>
    </source>
</evidence>
<feature type="domain" description="PPi-type phosphoenolpyruvate carboxykinase lobe 2" evidence="1">
    <location>
        <begin position="513"/>
        <end position="621"/>
    </location>
</feature>
<dbReference type="Pfam" id="PF26300">
    <property type="entry name" value="PEPCK_PPi_lobe_2"/>
    <property type="match status" value="1"/>
</dbReference>
<comment type="caution">
    <text evidence="2">The sequence shown here is derived from an EMBL/GenBank/DDBJ whole genome shotgun (WGS) entry which is preliminary data.</text>
</comment>
<dbReference type="EMBL" id="AATS01000001">
    <property type="protein sequence ID" value="EAU56136.1"/>
    <property type="molecule type" value="Genomic_DNA"/>
</dbReference>
<name>Q0F305_9PROT</name>
<dbReference type="AlphaFoldDB" id="Q0F305"/>
<gene>
    <name evidence="2" type="ORF">SPV1_04928</name>
</gene>
<dbReference type="InterPro" id="IPR058710">
    <property type="entry name" value="PEPCK_lobe_2"/>
</dbReference>
<dbReference type="HOGENOM" id="CLU_275663_0_0_0"/>
<evidence type="ECO:0000313" key="3">
    <source>
        <dbReference type="Proteomes" id="UP000005297"/>
    </source>
</evidence>
<dbReference type="eggNOG" id="ENOG502Z83I">
    <property type="taxonomic scope" value="Bacteria"/>
</dbReference>
<keyword evidence="3" id="KW-1185">Reference proteome</keyword>
<dbReference type="InParanoid" id="Q0F305"/>
<proteinExistence type="predicted"/>
<sequence>MYVMTETVITHNKEQNTAPPHVWHQLINLKLAALGMPTCHLKEGDYTYLAMADSVLKRYARLRRLLSAYRCPVDQRIQGFLHAYLSEHGVDQTVEIPGTTLIVDKPGMAREMSLPVNGNHFHSDIVDSYRLLQGALHNPKNDRRTTKGVFHIAAGNLPVPADKKEVPAAVFGALLKEAFNPPEWLLELPATCEEPEKARLWVSLLLRPTVRPEVKGVLPAKSLEVRMFAPGGLVSNLDFVESIFGNGGDPFLPENDAALDIEHWTGQTGCIILAPHLVGLKKKDLGLPCFADASERQRRDGMCWQSEDELYNEGNAFKLVCRDMRGVIVTIIADNYFGYSKKEIKSHISYSANLFGGCEEEHAGGALAFPRYNLGEIYLPRSSDMVDSHTFADLCERLGDRVELQAEGYALDKRFPEIIYVPEDTQINLHDLKVSWQGKNGPQHIKLLVKNTFIYPSGFRVHLERHPDAPSWRLIGTIGEGTFCHKPSTVSGGGKSEISKSIAGAILSGPTYVGDFEQDMDQVRAVFERDYSTRFRNPGSNKPDTRSLLSRERSLGSVIKLLTPSLNDYTDEYNQWLESIPQHILALVFMIKRFYRTAWGRDWDQHFSVDKVNGHPGHELRHHGRKLMASYLRVGFGTDGSWRLFKLRQDYIASDKLQMEDDITASTVIPVSYVEGLNPEFDHPSIKLTDNCELRLFQRPDEAINRGADLQTESDLSSGNSFISNFEPMQRDDAQEMVEDVVHFEKFSPPMQGLIHNAAGMDDSLYFVSSAHPRLVDGKPSQNVRYLQDRPDLADPHSAYLAEISTRLKRGLRSEQPVHFPVNAVLTGRRNNPPGPGARSLAVYNPIHYQELPELFMDFICSLTGKSPSTTGAGSEGALTKGPFNSLSATADLNSALVSFILCGYDGFSTAAGHIGADRRIDHDISMLIPEIWCRLPARVQKPAFMIEQGYLEKLEDFEFEGKTVLASRLGYRMTERFIQDHFGKLFDRPMAVFDEAMLKPETQGMADFVDGINNICEAQQRVANDYFLDGSIDDACPPLKALLHIMAHGTYEGMSVDDPSIRHLFTREYLIESDWYKERLSIKQSRDTQLWLSHREYLSSQLQELDEDESDRRLHLSERITEADRMIGKVSGSAYLERLNGTLGADWIHRE</sequence>
<protein>
    <recommendedName>
        <fullName evidence="1">PPi-type phosphoenolpyruvate carboxykinase lobe 2 domain-containing protein</fullName>
    </recommendedName>
</protein>
<accession>Q0F305</accession>
<dbReference type="Proteomes" id="UP000005297">
    <property type="component" value="Unassembled WGS sequence"/>
</dbReference>
<reference evidence="2 3" key="1">
    <citation type="submission" date="2006-09" db="EMBL/GenBank/DDBJ databases">
        <authorList>
            <person name="Emerson D."/>
            <person name="Ferriera S."/>
            <person name="Johnson J."/>
            <person name="Kravitz S."/>
            <person name="Halpern A."/>
            <person name="Remington K."/>
            <person name="Beeson K."/>
            <person name="Tran B."/>
            <person name="Rogers Y.-H."/>
            <person name="Friedman R."/>
            <person name="Venter J.C."/>
        </authorList>
    </citation>
    <scope>NUCLEOTIDE SEQUENCE [LARGE SCALE GENOMIC DNA]</scope>
    <source>
        <strain evidence="2 3">PV-1</strain>
    </source>
</reference>
<dbReference type="STRING" id="314344.AL013_04915"/>
<evidence type="ECO:0000313" key="2">
    <source>
        <dbReference type="EMBL" id="EAU56136.1"/>
    </source>
</evidence>